<dbReference type="FunFam" id="1.25.40.180:FF:000032">
    <property type="entry name" value="Nucleolar MIF4G domain-containing protein 1"/>
    <property type="match status" value="1"/>
</dbReference>
<proteinExistence type="inferred from homology"/>
<feature type="region of interest" description="Disordered" evidence="4">
    <location>
        <begin position="212"/>
        <end position="312"/>
    </location>
</feature>
<evidence type="ECO:0000259" key="5">
    <source>
        <dbReference type="PROSITE" id="PS51366"/>
    </source>
</evidence>
<feature type="domain" description="MI" evidence="5">
    <location>
        <begin position="661"/>
        <end position="777"/>
    </location>
</feature>
<dbReference type="InterPro" id="IPR003891">
    <property type="entry name" value="Initiation_fac_eIF4g_MI"/>
</dbReference>
<comment type="caution">
    <text evidence="6">The sequence shown here is derived from an EMBL/GenBank/DDBJ whole genome shotgun (WGS) entry which is preliminary data.</text>
</comment>
<keyword evidence="7" id="KW-1185">Reference proteome</keyword>
<name>A0A8X6KVP5_TRICU</name>
<dbReference type="SMART" id="SM00544">
    <property type="entry name" value="MA3"/>
    <property type="match status" value="1"/>
</dbReference>
<evidence type="ECO:0000256" key="1">
    <source>
        <dbReference type="ARBA" id="ARBA00004604"/>
    </source>
</evidence>
<evidence type="ECO:0000313" key="7">
    <source>
        <dbReference type="Proteomes" id="UP000887116"/>
    </source>
</evidence>
<dbReference type="EMBL" id="BMAO01032936">
    <property type="protein sequence ID" value="GFQ85846.1"/>
    <property type="molecule type" value="Genomic_DNA"/>
</dbReference>
<dbReference type="OrthoDB" id="10260961at2759"/>
<dbReference type="Proteomes" id="UP000887116">
    <property type="component" value="Unassembled WGS sequence"/>
</dbReference>
<organism evidence="6 7">
    <name type="scientific">Trichonephila clavata</name>
    <name type="common">Joro spider</name>
    <name type="synonym">Nephila clavata</name>
    <dbReference type="NCBI Taxonomy" id="2740835"/>
    <lineage>
        <taxon>Eukaryota</taxon>
        <taxon>Metazoa</taxon>
        <taxon>Ecdysozoa</taxon>
        <taxon>Arthropoda</taxon>
        <taxon>Chelicerata</taxon>
        <taxon>Arachnida</taxon>
        <taxon>Araneae</taxon>
        <taxon>Araneomorphae</taxon>
        <taxon>Entelegynae</taxon>
        <taxon>Araneoidea</taxon>
        <taxon>Nephilidae</taxon>
        <taxon>Trichonephila</taxon>
    </lineage>
</organism>
<feature type="region of interest" description="Disordered" evidence="4">
    <location>
        <begin position="106"/>
        <end position="139"/>
    </location>
</feature>
<dbReference type="PANTHER" id="PTHR18034">
    <property type="entry name" value="CELL CYCLE CONTROL PROTEIN CWF22-RELATED"/>
    <property type="match status" value="1"/>
</dbReference>
<dbReference type="GO" id="GO:0042274">
    <property type="term" value="P:ribosomal small subunit biogenesis"/>
    <property type="evidence" value="ECO:0007669"/>
    <property type="project" value="TreeGrafter"/>
</dbReference>
<keyword evidence="3" id="KW-0539">Nucleus</keyword>
<sequence length="866" mass="100317">MFMPTAPIKEDISYITRFAFACNFVYYIFQNMPAKPFKRKVVERLKAKHQKNKKSFHEPNEASVQKSKGKKLVKTADASEKQLSLKSKPKKAVRFSEDPDEIFLMTPKRKKTDELSEDSEDSFSQPKKKKPKKLNSYESVRKQQMLEGIEEEDKVIKKFETLLKMKKRKRKNLPAAFKDDGLDYLLEAIDKKAGEASILSDDDIGLEEDLAAVKGKPLKQNSEIKPTKSSQGKQRTLTELLREKEGVTSSAEEENVDEEEHCFEDDESDDENFDAEEDFDEENFAEGNSDLDSNEGNETENDKEENSVKDSKKPKVWEDIYGRLRDESGNVIQNSEAGKGLYIPPKLRKINTDSEDSKREECIKIKRQLKGLLNRLSESNLQNICGQIEKMYMKYSRNDMNETLFSLMSELLFTASLTPPRLIMEQAMVIALLHANIGSEIGAYFLQNIVQKLGTLFKDSNNYGEEKECNNLLIFLSHLYNFKVTHSTLMFDIFHILAESFNSKDIELIQLMLKHVGFVLRKDDPLKLKNLIFSIQAKASSFNNDENDSRVKFMLETLTAIRNNNMYKIPDYDPSIIEYSKKFLRGIIRKGCSIQELSVSYDDLLKADERGRWWIIGSAWIDSNENTSKNSQSGKGNKFLPKAEVSEKLMELARKQHMNTDIRRSIFFTIMTAEDFMDAFEKLLKLNLKNQQEREIIHVILHCALNEKIFNPFYAHLLKQFCNFARKHMMCLQFSLWDKFKDFSNMKPHQMNNLSHLLSHLFASGALPLSVLKVIHFSDMDKPMIRLFRKILLAILLNDKEENCTRAFTRIAMSDNLKLLRESLKLFMHHFVLRNKSKLEPEVASKLEARVELAENALNSFNKRIF</sequence>
<dbReference type="Pfam" id="PF02847">
    <property type="entry name" value="MA3"/>
    <property type="match status" value="1"/>
</dbReference>
<dbReference type="SUPFAM" id="SSF48371">
    <property type="entry name" value="ARM repeat"/>
    <property type="match status" value="1"/>
</dbReference>
<reference evidence="6" key="1">
    <citation type="submission" date="2020-07" db="EMBL/GenBank/DDBJ databases">
        <title>Multicomponent nature underlies the extraordinary mechanical properties of spider dragline silk.</title>
        <authorList>
            <person name="Kono N."/>
            <person name="Nakamura H."/>
            <person name="Mori M."/>
            <person name="Yoshida Y."/>
            <person name="Ohtoshi R."/>
            <person name="Malay A.D."/>
            <person name="Moran D.A.P."/>
            <person name="Tomita M."/>
            <person name="Numata K."/>
            <person name="Arakawa K."/>
        </authorList>
    </citation>
    <scope>NUCLEOTIDE SEQUENCE</scope>
</reference>
<evidence type="ECO:0000313" key="6">
    <source>
        <dbReference type="EMBL" id="GFQ85846.1"/>
    </source>
</evidence>
<dbReference type="InterPro" id="IPR050781">
    <property type="entry name" value="CWC22_splicing_factor"/>
</dbReference>
<dbReference type="InterPro" id="IPR016024">
    <property type="entry name" value="ARM-type_fold"/>
</dbReference>
<dbReference type="Pfam" id="PF02854">
    <property type="entry name" value="MIF4G"/>
    <property type="match status" value="1"/>
</dbReference>
<dbReference type="PANTHER" id="PTHR18034:SF4">
    <property type="entry name" value="NUCLEOLAR MIF4G DOMAIN-CONTAINING PROTEIN 1"/>
    <property type="match status" value="1"/>
</dbReference>
<comment type="similarity">
    <text evidence="2">Belongs to the CWC22 family.</text>
</comment>
<feature type="compositionally biased region" description="Acidic residues" evidence="4">
    <location>
        <begin position="292"/>
        <end position="303"/>
    </location>
</feature>
<evidence type="ECO:0000256" key="2">
    <source>
        <dbReference type="ARBA" id="ARBA00006856"/>
    </source>
</evidence>
<dbReference type="GO" id="GO:0003723">
    <property type="term" value="F:RNA binding"/>
    <property type="evidence" value="ECO:0007669"/>
    <property type="project" value="InterPro"/>
</dbReference>
<dbReference type="AlphaFoldDB" id="A0A8X6KVP5"/>
<dbReference type="SMART" id="SM00543">
    <property type="entry name" value="MIF4G"/>
    <property type="match status" value="1"/>
</dbReference>
<gene>
    <name evidence="6" type="primary">NOM1</name>
    <name evidence="6" type="ORF">TNCT_396881</name>
</gene>
<accession>A0A8X6KVP5</accession>
<dbReference type="InterPro" id="IPR003890">
    <property type="entry name" value="MIF4G-like_typ-3"/>
</dbReference>
<protein>
    <submittedName>
        <fullName evidence="6">Nucleolar MIF4G domain-containing protein 1</fullName>
    </submittedName>
</protein>
<evidence type="ECO:0000256" key="4">
    <source>
        <dbReference type="SAM" id="MobiDB-lite"/>
    </source>
</evidence>
<evidence type="ECO:0000256" key="3">
    <source>
        <dbReference type="ARBA" id="ARBA00023242"/>
    </source>
</evidence>
<feature type="region of interest" description="Disordered" evidence="4">
    <location>
        <begin position="48"/>
        <end position="94"/>
    </location>
</feature>
<dbReference type="GO" id="GO:0005730">
    <property type="term" value="C:nucleolus"/>
    <property type="evidence" value="ECO:0007669"/>
    <property type="project" value="UniProtKB-SubCell"/>
</dbReference>
<feature type="compositionally biased region" description="Polar residues" evidence="4">
    <location>
        <begin position="219"/>
        <end position="237"/>
    </location>
</feature>
<dbReference type="PROSITE" id="PS51366">
    <property type="entry name" value="MI"/>
    <property type="match status" value="1"/>
</dbReference>
<comment type="subcellular location">
    <subcellularLocation>
        <location evidence="1">Nucleus</location>
        <location evidence="1">Nucleolus</location>
    </subcellularLocation>
</comment>
<dbReference type="Gene3D" id="1.25.40.180">
    <property type="match status" value="1"/>
</dbReference>
<feature type="compositionally biased region" description="Acidic residues" evidence="4">
    <location>
        <begin position="251"/>
        <end position="284"/>
    </location>
</feature>